<feature type="compositionally biased region" description="Low complexity" evidence="1">
    <location>
        <begin position="95"/>
        <end position="106"/>
    </location>
</feature>
<keyword evidence="2" id="KW-1185">Reference proteome</keyword>
<proteinExistence type="predicted"/>
<evidence type="ECO:0000313" key="2">
    <source>
        <dbReference type="Proteomes" id="UP000095287"/>
    </source>
</evidence>
<protein>
    <submittedName>
        <fullName evidence="3">Extensin-like</fullName>
    </submittedName>
</protein>
<sequence>MMTQNNECRGGRGGRGGGGRGGRGAMRGERGFSRSFADGPVQASSFIRPEQIVSPPKESAPPPKEFTSPPKEFTAPRKEFTSPPKEFTASPKKFTASPKKSTASPKKSTDRPISNAPVQVPSPIRMEHIVGPPKTCPVVSSKESATKRPIKPTIRYYF</sequence>
<evidence type="ECO:0000256" key="1">
    <source>
        <dbReference type="SAM" id="MobiDB-lite"/>
    </source>
</evidence>
<dbReference type="AlphaFoldDB" id="A0A1I7YEC8"/>
<organism evidence="2 3">
    <name type="scientific">Steinernema glaseri</name>
    <dbReference type="NCBI Taxonomy" id="37863"/>
    <lineage>
        <taxon>Eukaryota</taxon>
        <taxon>Metazoa</taxon>
        <taxon>Ecdysozoa</taxon>
        <taxon>Nematoda</taxon>
        <taxon>Chromadorea</taxon>
        <taxon>Rhabditida</taxon>
        <taxon>Tylenchina</taxon>
        <taxon>Panagrolaimomorpha</taxon>
        <taxon>Strongyloidoidea</taxon>
        <taxon>Steinernematidae</taxon>
        <taxon>Steinernema</taxon>
    </lineage>
</organism>
<feature type="compositionally biased region" description="Gly residues" evidence="1">
    <location>
        <begin position="11"/>
        <end position="25"/>
    </location>
</feature>
<name>A0A1I7YEC8_9BILA</name>
<reference evidence="3" key="1">
    <citation type="submission" date="2016-11" db="UniProtKB">
        <authorList>
            <consortium name="WormBaseParasite"/>
        </authorList>
    </citation>
    <scope>IDENTIFICATION</scope>
</reference>
<accession>A0A1I7YEC8</accession>
<dbReference type="WBParaSite" id="L893_g15437.t1">
    <property type="protein sequence ID" value="L893_g15437.t1"/>
    <property type="gene ID" value="L893_g15437"/>
</dbReference>
<evidence type="ECO:0000313" key="3">
    <source>
        <dbReference type="WBParaSite" id="L893_g15437.t1"/>
    </source>
</evidence>
<feature type="region of interest" description="Disordered" evidence="1">
    <location>
        <begin position="1"/>
        <end position="145"/>
    </location>
</feature>
<dbReference type="Proteomes" id="UP000095287">
    <property type="component" value="Unplaced"/>
</dbReference>